<dbReference type="Gene3D" id="3.40.710.10">
    <property type="entry name" value="DD-peptidase/beta-lactamase superfamily"/>
    <property type="match status" value="1"/>
</dbReference>
<sequence>MTTSTALSTGLEVVERGGNGGDVHYSEFLEERIGNFLPLALAVLDLEAAFGEEARRQFYGNLRSPVDASAEDIIAFVDGHLPEQTLGAVVRKQRLSPDDVAKLAAFHDVVDYYTRIISESARANLPASGGYSKRCSKTETDRFTKSLYVFHLASCLFPRDDQKNAAIAERAEDLALAWRHFWTKFAPWELQQTRCAHELLAVHIHNVMRSDAANLGKKFRMSCSAGILRAFVANEGLVALRKLEHMGSQRALESSFGTFDRFVVNWGRSEPWYNQHDTLYLKQKDELTYLDVMEVPKTYQETESGPQDSWMHTLLQSHIDDGMFRDSSRIFQCEEHASRWSYPFWDRKTLDDIANNSLPTTAEMVRVSDVHVFTDDVEIYTGFRSSVHMCTCKTSEWVTWDLVGRILPAHTSPNSHPAVLTAVRALEQAIGGLAKYINGTAVSIGVQSLHEEASLVEPHHTSPVLDPRGASEINALAVYRIGSVSKVFTVLTTLNTCGLRMTRASHVGGIDLDCDLASFPVDWAELGLPPARNVWAVGLSGILPCDTPEYWDSFGKREPVFAPATSPLYSNITFVILNSVIELASNIPFSDFAQRHIPDPSGISSATYTKLDGKVGVINLDTIWNSTLGIMDPAGGFYSNTMDFLVFASPRSAAAILADRDGISSRHRGRVRGHVGEATDSVLTRVTDEEGPRLNVAEWRVRCTDVPAQWLNYLSAPSSSLPKVNLSTRLYPSRLAAGSKTVWRVAVDLGSLEELAQVDAQLFGCQASCSAWGLMDRPVYESNSLDEMVFNLDTMAPGSPAAKCRAGRVSDNATESQEWLRILRS</sequence>
<dbReference type="PANTHER" id="PTHR22935">
    <property type="entry name" value="PENICILLIN-BINDING PROTEIN"/>
    <property type="match status" value="1"/>
</dbReference>
<keyword evidence="3" id="KW-1185">Reference proteome</keyword>
<dbReference type="InterPro" id="IPR058664">
    <property type="entry name" value="ARB_00930-like_C"/>
</dbReference>
<dbReference type="InterPro" id="IPR012338">
    <property type="entry name" value="Beta-lactam/transpept-like"/>
</dbReference>
<dbReference type="PANTHER" id="PTHR22935:SF95">
    <property type="entry name" value="BETA-LACTAMASE-LIKE 1-RELATED"/>
    <property type="match status" value="1"/>
</dbReference>
<evidence type="ECO:0000313" key="2">
    <source>
        <dbReference type="EMBL" id="RYO81796.1"/>
    </source>
</evidence>
<evidence type="ECO:0000313" key="3">
    <source>
        <dbReference type="Proteomes" id="UP000294003"/>
    </source>
</evidence>
<organism evidence="2 3">
    <name type="scientific">Monosporascus cannonballus</name>
    <dbReference type="NCBI Taxonomy" id="155416"/>
    <lineage>
        <taxon>Eukaryota</taxon>
        <taxon>Fungi</taxon>
        <taxon>Dikarya</taxon>
        <taxon>Ascomycota</taxon>
        <taxon>Pezizomycotina</taxon>
        <taxon>Sordariomycetes</taxon>
        <taxon>Xylariomycetidae</taxon>
        <taxon>Xylariales</taxon>
        <taxon>Xylariales incertae sedis</taxon>
        <taxon>Monosporascus</taxon>
    </lineage>
</organism>
<dbReference type="EMBL" id="QJNS01000240">
    <property type="protein sequence ID" value="RYO81796.1"/>
    <property type="molecule type" value="Genomic_DNA"/>
</dbReference>
<gene>
    <name evidence="2" type="ORF">DL762_006921</name>
</gene>
<evidence type="ECO:0000259" key="1">
    <source>
        <dbReference type="Pfam" id="PF26335"/>
    </source>
</evidence>
<reference evidence="2 3" key="1">
    <citation type="submission" date="2018-06" db="EMBL/GenBank/DDBJ databases">
        <title>Complete Genomes of Monosporascus.</title>
        <authorList>
            <person name="Robinson A.J."/>
            <person name="Natvig D.O."/>
        </authorList>
    </citation>
    <scope>NUCLEOTIDE SEQUENCE [LARGE SCALE GENOMIC DNA]</scope>
    <source>
        <strain evidence="2 3">CBS 609.92</strain>
    </source>
</reference>
<dbReference type="Pfam" id="PF26335">
    <property type="entry name" value="ARB_00930_C"/>
    <property type="match status" value="1"/>
</dbReference>
<protein>
    <recommendedName>
        <fullName evidence="1">Beta-lactamase-like ARB-00930-like C-terminal domain-containing protein</fullName>
    </recommendedName>
</protein>
<name>A0ABY0H0L1_9PEZI</name>
<dbReference type="SUPFAM" id="SSF56601">
    <property type="entry name" value="beta-lactamase/transpeptidase-like"/>
    <property type="match status" value="1"/>
</dbReference>
<proteinExistence type="predicted"/>
<comment type="caution">
    <text evidence="2">The sequence shown here is derived from an EMBL/GenBank/DDBJ whole genome shotgun (WGS) entry which is preliminary data.</text>
</comment>
<feature type="domain" description="Beta-lactamase-like ARB-00930-like C-terminal" evidence="1">
    <location>
        <begin position="679"/>
        <end position="794"/>
    </location>
</feature>
<accession>A0ABY0H0L1</accession>
<dbReference type="Proteomes" id="UP000294003">
    <property type="component" value="Unassembled WGS sequence"/>
</dbReference>
<dbReference type="InterPro" id="IPR051478">
    <property type="entry name" value="Beta-lactamase-like_AB/R"/>
</dbReference>